<dbReference type="Proteomes" id="UP001144280">
    <property type="component" value="Unassembled WGS sequence"/>
</dbReference>
<keyword evidence="1" id="KW-1133">Transmembrane helix</keyword>
<dbReference type="EMBL" id="BSDI01000004">
    <property type="protein sequence ID" value="GLH95876.1"/>
    <property type="molecule type" value="Genomic_DNA"/>
</dbReference>
<dbReference type="Pfam" id="PF19560">
    <property type="entry name" value="DUF6082"/>
    <property type="match status" value="1"/>
</dbReference>
<feature type="transmembrane region" description="Helical" evidence="1">
    <location>
        <begin position="60"/>
        <end position="81"/>
    </location>
</feature>
<keyword evidence="1" id="KW-0472">Membrane</keyword>
<organism evidence="2 3">
    <name type="scientific">Phytohabitans aurantiacus</name>
    <dbReference type="NCBI Taxonomy" id="3016789"/>
    <lineage>
        <taxon>Bacteria</taxon>
        <taxon>Bacillati</taxon>
        <taxon>Actinomycetota</taxon>
        <taxon>Actinomycetes</taxon>
        <taxon>Micromonosporales</taxon>
        <taxon>Micromonosporaceae</taxon>
    </lineage>
</organism>
<accession>A0ABQ5QME4</accession>
<keyword evidence="1" id="KW-0812">Transmembrane</keyword>
<proteinExistence type="predicted"/>
<evidence type="ECO:0000313" key="2">
    <source>
        <dbReference type="EMBL" id="GLH95876.1"/>
    </source>
</evidence>
<protein>
    <recommendedName>
        <fullName evidence="4">DUF4760 domain-containing protein</fullName>
    </recommendedName>
</protein>
<reference evidence="2" key="1">
    <citation type="submission" date="2022-12" db="EMBL/GenBank/DDBJ databases">
        <title>New Phytohabitans aurantiacus sp. RD004123 nov., an actinomycete isolated from soil.</title>
        <authorList>
            <person name="Triningsih D.W."/>
            <person name="Harunari E."/>
            <person name="Igarashi Y."/>
        </authorList>
    </citation>
    <scope>NUCLEOTIDE SEQUENCE</scope>
    <source>
        <strain evidence="2">RD004123</strain>
    </source>
</reference>
<keyword evidence="3" id="KW-1185">Reference proteome</keyword>
<evidence type="ECO:0000313" key="3">
    <source>
        <dbReference type="Proteomes" id="UP001144280"/>
    </source>
</evidence>
<evidence type="ECO:0000256" key="1">
    <source>
        <dbReference type="SAM" id="Phobius"/>
    </source>
</evidence>
<feature type="transmembrane region" description="Helical" evidence="1">
    <location>
        <begin position="20"/>
        <end position="40"/>
    </location>
</feature>
<name>A0ABQ5QME4_9ACTN</name>
<gene>
    <name evidence="2" type="ORF">Pa4123_11480</name>
</gene>
<sequence>MQRRPATALLSPLKVNLGILATSILLILAVALIVASPLALRFLDSEEHDWERLSLIGQSYGAISAVLAAAAVIAVAMTLGLQQRQMRDARRMAIRQFQTDLLAMAINDPDLLQAWGQFPRPEGVEPRLTVYTNLVLNYFILLHQTGAANIDEIRMHLRFMATSEWVRSYWQSTEDVWRTGYPSKKGGIIAVFSEELGTSPQAAQQEPPAA</sequence>
<dbReference type="InterPro" id="IPR045728">
    <property type="entry name" value="DUF6082"/>
</dbReference>
<comment type="caution">
    <text evidence="2">The sequence shown here is derived from an EMBL/GenBank/DDBJ whole genome shotgun (WGS) entry which is preliminary data.</text>
</comment>
<evidence type="ECO:0008006" key="4">
    <source>
        <dbReference type="Google" id="ProtNLM"/>
    </source>
</evidence>